<comment type="caution">
    <text evidence="3">The sequence shown here is derived from an EMBL/GenBank/DDBJ whole genome shotgun (WGS) entry which is preliminary data.</text>
</comment>
<keyword evidence="4" id="KW-1185">Reference proteome</keyword>
<protein>
    <submittedName>
        <fullName evidence="3">Alpha/beta hydrolase</fullName>
    </submittedName>
</protein>
<feature type="domain" description="Alpha/beta hydrolase fold-3" evidence="2">
    <location>
        <begin position="81"/>
        <end position="288"/>
    </location>
</feature>
<dbReference type="InterPro" id="IPR029058">
    <property type="entry name" value="AB_hydrolase_fold"/>
</dbReference>
<dbReference type="EMBL" id="JBHTAR010000011">
    <property type="protein sequence ID" value="MFC7199416.1"/>
    <property type="molecule type" value="Genomic_DNA"/>
</dbReference>
<dbReference type="Proteomes" id="UP001596447">
    <property type="component" value="Unassembled WGS sequence"/>
</dbReference>
<dbReference type="GO" id="GO:0016787">
    <property type="term" value="F:hydrolase activity"/>
    <property type="evidence" value="ECO:0007669"/>
    <property type="project" value="UniProtKB-KW"/>
</dbReference>
<dbReference type="SUPFAM" id="SSF53474">
    <property type="entry name" value="alpha/beta-Hydrolases"/>
    <property type="match status" value="1"/>
</dbReference>
<dbReference type="RefSeq" id="WP_279529347.1">
    <property type="nucleotide sequence ID" value="NZ_CP122312.1"/>
</dbReference>
<evidence type="ECO:0000256" key="1">
    <source>
        <dbReference type="ARBA" id="ARBA00022801"/>
    </source>
</evidence>
<organism evidence="3 4">
    <name type="scientific">Halospeciosus flavus</name>
    <dbReference type="NCBI Taxonomy" id="3032283"/>
    <lineage>
        <taxon>Archaea</taxon>
        <taxon>Methanobacteriati</taxon>
        <taxon>Methanobacteriota</taxon>
        <taxon>Stenosarchaea group</taxon>
        <taxon>Halobacteria</taxon>
        <taxon>Halobacteriales</taxon>
        <taxon>Halobacteriaceae</taxon>
        <taxon>Halospeciosus</taxon>
    </lineage>
</organism>
<evidence type="ECO:0000313" key="3">
    <source>
        <dbReference type="EMBL" id="MFC7199416.1"/>
    </source>
</evidence>
<dbReference type="AlphaFoldDB" id="A0ABD5Z2K7"/>
<dbReference type="PANTHER" id="PTHR48081:SF8">
    <property type="entry name" value="ALPHA_BETA HYDROLASE FOLD-3 DOMAIN-CONTAINING PROTEIN-RELATED"/>
    <property type="match status" value="1"/>
</dbReference>
<proteinExistence type="predicted"/>
<dbReference type="InterPro" id="IPR013094">
    <property type="entry name" value="AB_hydrolase_3"/>
</dbReference>
<reference evidence="3 4" key="1">
    <citation type="journal article" date="2019" name="Int. J. Syst. Evol. Microbiol.">
        <title>The Global Catalogue of Microorganisms (GCM) 10K type strain sequencing project: providing services to taxonomists for standard genome sequencing and annotation.</title>
        <authorList>
            <consortium name="The Broad Institute Genomics Platform"/>
            <consortium name="The Broad Institute Genome Sequencing Center for Infectious Disease"/>
            <person name="Wu L."/>
            <person name="Ma J."/>
        </authorList>
    </citation>
    <scope>NUCLEOTIDE SEQUENCE [LARGE SCALE GENOMIC DNA]</scope>
    <source>
        <strain evidence="3 4">XZGYJ-43</strain>
    </source>
</reference>
<dbReference type="InterPro" id="IPR050300">
    <property type="entry name" value="GDXG_lipolytic_enzyme"/>
</dbReference>
<gene>
    <name evidence="3" type="ORF">ACFQJ9_08330</name>
</gene>
<evidence type="ECO:0000259" key="2">
    <source>
        <dbReference type="Pfam" id="PF07859"/>
    </source>
</evidence>
<dbReference type="PANTHER" id="PTHR48081">
    <property type="entry name" value="AB HYDROLASE SUPERFAMILY PROTEIN C4A8.06C"/>
    <property type="match status" value="1"/>
</dbReference>
<dbReference type="FunFam" id="3.40.50.1820:FF:000089">
    <property type="entry name" value="Alpha/beta hydrolase"/>
    <property type="match status" value="1"/>
</dbReference>
<dbReference type="Gene3D" id="3.40.50.1820">
    <property type="entry name" value="alpha/beta hydrolase"/>
    <property type="match status" value="1"/>
</dbReference>
<accession>A0ABD5Z2K7</accession>
<keyword evidence="1 3" id="KW-0378">Hydrolase</keyword>
<dbReference type="Pfam" id="PF07859">
    <property type="entry name" value="Abhydrolase_3"/>
    <property type="match status" value="1"/>
</dbReference>
<sequence>MSDADLDPQAAALLDELDAGVSPPSWTLSPDAGRALLGRLFEGAPSEEVEATTDTEIGGPNGPIPLRIYTPLPGDAPYPLFVHFHGGGWVRGSVDDYDPFLRRWANETGCLVVSVDYRRAPEHPFPVPFEDCYRAAAWAHEHAESLDADPDRTAVGGDSAGGNLAAAVTLAARDRDGPTFDHQTLVYPAVNPPEVRWFDSYDENGEGYFLEYRSMEWYYEQYLERESDLANAYAFPLRARDLSDLPSATVLTCGFDPLRDEGRAYADRLEDAGVPVTRLHYESQIHGLVNLGHHIDAADDAIVDLVGALRDAL</sequence>
<name>A0ABD5Z2K7_9EURY</name>
<evidence type="ECO:0000313" key="4">
    <source>
        <dbReference type="Proteomes" id="UP001596447"/>
    </source>
</evidence>